<evidence type="ECO:0000256" key="8">
    <source>
        <dbReference type="ARBA" id="ARBA00023012"/>
    </source>
</evidence>
<organism evidence="11 12">
    <name type="scientific">Kitasatospora phosalacinea</name>
    <dbReference type="NCBI Taxonomy" id="2065"/>
    <lineage>
        <taxon>Bacteria</taxon>
        <taxon>Bacillati</taxon>
        <taxon>Actinomycetota</taxon>
        <taxon>Actinomycetes</taxon>
        <taxon>Kitasatosporales</taxon>
        <taxon>Streptomycetaceae</taxon>
        <taxon>Kitasatospora</taxon>
    </lineage>
</organism>
<keyword evidence="3" id="KW-0597">Phosphoprotein</keyword>
<keyword evidence="9" id="KW-0812">Transmembrane</keyword>
<dbReference type="PROSITE" id="PS50109">
    <property type="entry name" value="HIS_KIN"/>
    <property type="match status" value="1"/>
</dbReference>
<dbReference type="GO" id="GO:0046983">
    <property type="term" value="F:protein dimerization activity"/>
    <property type="evidence" value="ECO:0007669"/>
    <property type="project" value="InterPro"/>
</dbReference>
<dbReference type="Gene3D" id="3.30.565.10">
    <property type="entry name" value="Histidine kinase-like ATPase, C-terminal domain"/>
    <property type="match status" value="1"/>
</dbReference>
<accession>A0A9W6QBU4</accession>
<keyword evidence="7" id="KW-0067">ATP-binding</keyword>
<dbReference type="Pfam" id="PF02518">
    <property type="entry name" value="HATPase_c"/>
    <property type="match status" value="1"/>
</dbReference>
<comment type="catalytic activity">
    <reaction evidence="1">
        <text>ATP + protein L-histidine = ADP + protein N-phospho-L-histidine.</text>
        <dbReference type="EC" id="2.7.13.3"/>
    </reaction>
</comment>
<evidence type="ECO:0000313" key="11">
    <source>
        <dbReference type="EMBL" id="GLW72038.1"/>
    </source>
</evidence>
<reference evidence="11" key="1">
    <citation type="submission" date="2023-02" db="EMBL/GenBank/DDBJ databases">
        <title>Kitasatospora phosalacinea NBRC 14627.</title>
        <authorList>
            <person name="Ichikawa N."/>
            <person name="Sato H."/>
            <person name="Tonouchi N."/>
        </authorList>
    </citation>
    <scope>NUCLEOTIDE SEQUENCE</scope>
    <source>
        <strain evidence="11">NBRC 14627</strain>
    </source>
</reference>
<dbReference type="EC" id="2.7.13.3" evidence="2"/>
<evidence type="ECO:0000256" key="6">
    <source>
        <dbReference type="ARBA" id="ARBA00022777"/>
    </source>
</evidence>
<keyword evidence="4" id="KW-0808">Transferase</keyword>
<evidence type="ECO:0000259" key="10">
    <source>
        <dbReference type="PROSITE" id="PS50109"/>
    </source>
</evidence>
<gene>
    <name evidence="11" type="ORF">Kpho02_43370</name>
</gene>
<dbReference type="AlphaFoldDB" id="A0A9W6QBU4"/>
<dbReference type="InterPro" id="IPR003594">
    <property type="entry name" value="HATPase_dom"/>
</dbReference>
<dbReference type="Pfam" id="PF23539">
    <property type="entry name" value="DUF7134"/>
    <property type="match status" value="1"/>
</dbReference>
<dbReference type="PANTHER" id="PTHR24421:SF10">
    <property type="entry name" value="NITRATE_NITRITE SENSOR PROTEIN NARQ"/>
    <property type="match status" value="1"/>
</dbReference>
<keyword evidence="9" id="KW-1133">Transmembrane helix</keyword>
<evidence type="ECO:0000256" key="7">
    <source>
        <dbReference type="ARBA" id="ARBA00022840"/>
    </source>
</evidence>
<feature type="domain" description="Histidine kinase" evidence="10">
    <location>
        <begin position="293"/>
        <end position="381"/>
    </location>
</feature>
<evidence type="ECO:0000256" key="3">
    <source>
        <dbReference type="ARBA" id="ARBA00022553"/>
    </source>
</evidence>
<evidence type="ECO:0000256" key="4">
    <source>
        <dbReference type="ARBA" id="ARBA00022679"/>
    </source>
</evidence>
<evidence type="ECO:0000313" key="12">
    <source>
        <dbReference type="Proteomes" id="UP001165041"/>
    </source>
</evidence>
<dbReference type="InterPro" id="IPR036890">
    <property type="entry name" value="HATPase_C_sf"/>
</dbReference>
<dbReference type="SMART" id="SM00387">
    <property type="entry name" value="HATPase_c"/>
    <property type="match status" value="1"/>
</dbReference>
<keyword evidence="5" id="KW-0547">Nucleotide-binding</keyword>
<dbReference type="PANTHER" id="PTHR24421">
    <property type="entry name" value="NITRATE/NITRITE SENSOR PROTEIN NARX-RELATED"/>
    <property type="match status" value="1"/>
</dbReference>
<dbReference type="InterPro" id="IPR050482">
    <property type="entry name" value="Sensor_HK_TwoCompSys"/>
</dbReference>
<dbReference type="GO" id="GO:0005524">
    <property type="term" value="F:ATP binding"/>
    <property type="evidence" value="ECO:0007669"/>
    <property type="project" value="UniProtKB-KW"/>
</dbReference>
<dbReference type="InterPro" id="IPR055558">
    <property type="entry name" value="DUF7134"/>
</dbReference>
<dbReference type="InterPro" id="IPR011712">
    <property type="entry name" value="Sig_transdc_His_kin_sub3_dim/P"/>
</dbReference>
<evidence type="ECO:0000256" key="2">
    <source>
        <dbReference type="ARBA" id="ARBA00012438"/>
    </source>
</evidence>
<dbReference type="EMBL" id="BSSA01000015">
    <property type="protein sequence ID" value="GLW72038.1"/>
    <property type="molecule type" value="Genomic_DNA"/>
</dbReference>
<evidence type="ECO:0000256" key="9">
    <source>
        <dbReference type="SAM" id="Phobius"/>
    </source>
</evidence>
<protein>
    <recommendedName>
        <fullName evidence="2">histidine kinase</fullName>
        <ecNumber evidence="2">2.7.13.3</ecNumber>
    </recommendedName>
</protein>
<feature type="transmembrane region" description="Helical" evidence="9">
    <location>
        <begin position="59"/>
        <end position="77"/>
    </location>
</feature>
<dbReference type="InterPro" id="IPR005467">
    <property type="entry name" value="His_kinase_dom"/>
</dbReference>
<dbReference type="GO" id="GO:0016020">
    <property type="term" value="C:membrane"/>
    <property type="evidence" value="ECO:0007669"/>
    <property type="project" value="InterPro"/>
</dbReference>
<keyword evidence="8" id="KW-0902">Two-component regulatory system</keyword>
<sequence length="384" mass="40582">MVVDAVLAVTLAGVTVVYALQTYGAQYRAQGWRPFDAWAIGLTLLVHLPLVLRRRAPWVVFLVACAGLLAYTAARYQPSVNPWAPLLACYTVIVHRPARATVAAAATTGIWMVSGTAAGIQPLLALAQSAICVGTVWYFATGMRSLSERNARLAELTERLRQEQELRARHAVVEERVRIARELHDVVAHHLSALAVQAGLAGYVFDSDPPAAKAALASIGATSREALEEMRSLLQVLRLAPDADEDGPYLPTPGLDGLDELVDRSRAAGLDVRVAVTGRPRPLAPGVDLCAYRVVQEALTNVLKHAGASARVTVALRYGADRLDAEVGDDGAGDRPGAPLPGGGLGLIGIRERVKLYGGSVDAGPRPHGGFAVAFSLPLPAGEA</sequence>
<dbReference type="CDD" id="cd16917">
    <property type="entry name" value="HATPase_UhpB-NarQ-NarX-like"/>
    <property type="match status" value="1"/>
</dbReference>
<dbReference type="GO" id="GO:0000155">
    <property type="term" value="F:phosphorelay sensor kinase activity"/>
    <property type="evidence" value="ECO:0007669"/>
    <property type="project" value="InterPro"/>
</dbReference>
<evidence type="ECO:0000256" key="5">
    <source>
        <dbReference type="ARBA" id="ARBA00022741"/>
    </source>
</evidence>
<comment type="caution">
    <text evidence="11">The sequence shown here is derived from an EMBL/GenBank/DDBJ whole genome shotgun (WGS) entry which is preliminary data.</text>
</comment>
<feature type="transmembrane region" description="Helical" evidence="9">
    <location>
        <begin position="35"/>
        <end position="52"/>
    </location>
</feature>
<dbReference type="Gene3D" id="1.20.5.1930">
    <property type="match status" value="1"/>
</dbReference>
<keyword evidence="6" id="KW-0418">Kinase</keyword>
<keyword evidence="9" id="KW-0472">Membrane</keyword>
<name>A0A9W6QBU4_9ACTN</name>
<proteinExistence type="predicted"/>
<evidence type="ECO:0000256" key="1">
    <source>
        <dbReference type="ARBA" id="ARBA00000085"/>
    </source>
</evidence>
<feature type="transmembrane region" description="Helical" evidence="9">
    <location>
        <begin position="120"/>
        <end position="140"/>
    </location>
</feature>
<dbReference type="Pfam" id="PF07730">
    <property type="entry name" value="HisKA_3"/>
    <property type="match status" value="1"/>
</dbReference>
<dbReference type="Proteomes" id="UP001165041">
    <property type="component" value="Unassembled WGS sequence"/>
</dbReference>
<dbReference type="SUPFAM" id="SSF55874">
    <property type="entry name" value="ATPase domain of HSP90 chaperone/DNA topoisomerase II/histidine kinase"/>
    <property type="match status" value="1"/>
</dbReference>